<accession>A0A1S3JSL4</accession>
<feature type="coiled-coil region" evidence="1">
    <location>
        <begin position="40"/>
        <end position="67"/>
    </location>
</feature>
<dbReference type="InterPro" id="IPR019734">
    <property type="entry name" value="TPR_rpt"/>
</dbReference>
<evidence type="ECO:0000313" key="3">
    <source>
        <dbReference type="Proteomes" id="UP000085678"/>
    </source>
</evidence>
<dbReference type="GeneID" id="106175732"/>
<dbReference type="Proteomes" id="UP000085678">
    <property type="component" value="Unplaced"/>
</dbReference>
<dbReference type="InterPro" id="IPR032076">
    <property type="entry name" value="TTC5_OB"/>
</dbReference>
<dbReference type="SMART" id="SM00028">
    <property type="entry name" value="TPR"/>
    <property type="match status" value="3"/>
</dbReference>
<name>A0A1S3JSL4_LINAN</name>
<dbReference type="Pfam" id="PF16669">
    <property type="entry name" value="TTC5_OB"/>
    <property type="match status" value="1"/>
</dbReference>
<dbReference type="AlphaFoldDB" id="A0A1S3JSL4"/>
<proteinExistence type="predicted"/>
<dbReference type="SUPFAM" id="SSF48452">
    <property type="entry name" value="TPR-like"/>
    <property type="match status" value="1"/>
</dbReference>
<evidence type="ECO:0000313" key="4">
    <source>
        <dbReference type="RefSeq" id="XP_013413312.1"/>
    </source>
</evidence>
<protein>
    <submittedName>
        <fullName evidence="4">Tetratricopeptide repeat protein 5-like</fullName>
    </submittedName>
</protein>
<dbReference type="KEGG" id="lak:106175732"/>
<sequence>MAAAGESLTPAGDMSPLQQAEEAVAALYDFRDHYFERHSLEEAALKVEELKKQLDNVMQLLDSINDQVDNKSVYLMLRGKALNVMPQFDQASLDALSKAVKLDPKLVEAWNHLGEEYWKNKDVEAAKNCFLGALNHSKNKVSLRNLSMVLRQLGKDPAERIKLVEESVEKAKEAVQLDIKDGTSWFILGNAYLSMFFAENQNPKVLKQCMSAYAQAEKDSVANCNSDLHYNRAIAYKYQEEYQLALVGFARAAALDPLWPDPQEKEQQLVSYLTKVQDMVDTKGKTKGKKLQTMISEISENHLGVYKGGSYTSQSGKTIDLAYVMLQDLSQEINPGKVVLGKVVCTVTTEEPVPFTFCMVDSADTCCAVTLYNVAPGYGVKIGDSVSIPEPYVQPLDVQYGDMTFHFLSIRVDSPVVLVVNGRKLGLDKQAPSVLGVSAKSE</sequence>
<dbReference type="Gene3D" id="2.40.50.550">
    <property type="match status" value="1"/>
</dbReference>
<dbReference type="InterPro" id="IPR038645">
    <property type="entry name" value="TTC5_OB_sf"/>
</dbReference>
<reference evidence="4" key="1">
    <citation type="submission" date="2025-08" db="UniProtKB">
        <authorList>
            <consortium name="RefSeq"/>
        </authorList>
    </citation>
    <scope>IDENTIFICATION</scope>
    <source>
        <tissue evidence="4">Gonads</tissue>
    </source>
</reference>
<keyword evidence="3" id="KW-1185">Reference proteome</keyword>
<feature type="domain" description="Tetratricopeptide repeat protein 5 OB fold" evidence="2">
    <location>
        <begin position="322"/>
        <end position="433"/>
    </location>
</feature>
<keyword evidence="1" id="KW-0175">Coiled coil</keyword>
<dbReference type="Gene3D" id="1.25.40.10">
    <property type="entry name" value="Tetratricopeptide repeat domain"/>
    <property type="match status" value="1"/>
</dbReference>
<evidence type="ECO:0000259" key="2">
    <source>
        <dbReference type="Pfam" id="PF16669"/>
    </source>
</evidence>
<dbReference type="STRING" id="7574.A0A1S3JSL4"/>
<dbReference type="RefSeq" id="XP_013413312.1">
    <property type="nucleotide sequence ID" value="XM_013557858.1"/>
</dbReference>
<gene>
    <name evidence="4" type="primary">LOC106175732</name>
</gene>
<evidence type="ECO:0000256" key="1">
    <source>
        <dbReference type="SAM" id="Coils"/>
    </source>
</evidence>
<organism evidence="3 4">
    <name type="scientific">Lingula anatina</name>
    <name type="common">Brachiopod</name>
    <name type="synonym">Lingula unguis</name>
    <dbReference type="NCBI Taxonomy" id="7574"/>
    <lineage>
        <taxon>Eukaryota</taxon>
        <taxon>Metazoa</taxon>
        <taxon>Spiralia</taxon>
        <taxon>Lophotrochozoa</taxon>
        <taxon>Brachiopoda</taxon>
        <taxon>Linguliformea</taxon>
        <taxon>Lingulata</taxon>
        <taxon>Lingulida</taxon>
        <taxon>Linguloidea</taxon>
        <taxon>Lingulidae</taxon>
        <taxon>Lingula</taxon>
    </lineage>
</organism>
<dbReference type="OrthoDB" id="423589at2759"/>
<dbReference type="InParanoid" id="A0A1S3JSL4"/>
<dbReference type="InterPro" id="IPR011990">
    <property type="entry name" value="TPR-like_helical_dom_sf"/>
</dbReference>